<evidence type="ECO:0000256" key="1">
    <source>
        <dbReference type="SAM" id="Phobius"/>
    </source>
</evidence>
<protein>
    <submittedName>
        <fullName evidence="2">Uncharacterized protein</fullName>
    </submittedName>
</protein>
<accession>A0ABR7EGS5</accession>
<dbReference type="EMBL" id="JACOON010000006">
    <property type="protein sequence ID" value="MBC5648962.1"/>
    <property type="molecule type" value="Genomic_DNA"/>
</dbReference>
<name>A0ABR7EGS5_9FIRM</name>
<reference evidence="2 3" key="1">
    <citation type="submission" date="2020-08" db="EMBL/GenBank/DDBJ databases">
        <title>Genome public.</title>
        <authorList>
            <person name="Liu C."/>
            <person name="Sun Q."/>
        </authorList>
    </citation>
    <scope>NUCLEOTIDE SEQUENCE [LARGE SCALE GENOMIC DNA]</scope>
    <source>
        <strain evidence="2 3">NSJ-35</strain>
    </source>
</reference>
<keyword evidence="1" id="KW-1133">Transmembrane helix</keyword>
<keyword evidence="3" id="KW-1185">Reference proteome</keyword>
<gene>
    <name evidence="2" type="ORF">H8S18_11490</name>
</gene>
<keyword evidence="1" id="KW-0472">Membrane</keyword>
<feature type="transmembrane region" description="Helical" evidence="1">
    <location>
        <begin position="87"/>
        <end position="114"/>
    </location>
</feature>
<organism evidence="2 3">
    <name type="scientific">Christensenella tenuis</name>
    <dbReference type="NCBI Taxonomy" id="2763033"/>
    <lineage>
        <taxon>Bacteria</taxon>
        <taxon>Bacillati</taxon>
        <taxon>Bacillota</taxon>
        <taxon>Clostridia</taxon>
        <taxon>Christensenellales</taxon>
        <taxon>Christensenellaceae</taxon>
        <taxon>Christensenella</taxon>
    </lineage>
</organism>
<dbReference type="RefSeq" id="WP_186858417.1">
    <property type="nucleotide sequence ID" value="NZ_JACOON010000006.1"/>
</dbReference>
<feature type="transmembrane region" description="Helical" evidence="1">
    <location>
        <begin position="134"/>
        <end position="156"/>
    </location>
</feature>
<proteinExistence type="predicted"/>
<evidence type="ECO:0000313" key="2">
    <source>
        <dbReference type="EMBL" id="MBC5648962.1"/>
    </source>
</evidence>
<feature type="transmembrane region" description="Helical" evidence="1">
    <location>
        <begin position="196"/>
        <end position="217"/>
    </location>
</feature>
<sequence length="352" mass="38795">MTTEEMIERYIYDVVRRLPADQRNDTGLELRSLVDDMLEERGDNEKTRQENAEDILRELGAPSALAGKYRGDKKYLIGPKYYEQYWFVLKIVLIAVTVGMVIAAIVQGVAWMIDAPAAAGTQYVGSAALGVGEAIGNTVLGLVQGFAWVTLIFALVERYSVKLDLKESSGSAWKPQDLKDRPIPSEKAVVKKGESVAGIVFTVAVIILFNLIPYLMGLWLTDGEGVMHSVPLFNLEALPAFLPVLNVCFALGILRETLRVAIGRHTLWLGIVTAVLNMIALGLSCAVFFDPGVWNQNLIDQAAAINTNFAGAAAQLNIFWEYFTKFFGCILIFAFVLDSAESLYKGIRYGRV</sequence>
<feature type="transmembrane region" description="Helical" evidence="1">
    <location>
        <begin position="266"/>
        <end position="289"/>
    </location>
</feature>
<feature type="transmembrane region" description="Helical" evidence="1">
    <location>
        <begin position="237"/>
        <end position="254"/>
    </location>
</feature>
<evidence type="ECO:0000313" key="3">
    <source>
        <dbReference type="Proteomes" id="UP000606889"/>
    </source>
</evidence>
<feature type="transmembrane region" description="Helical" evidence="1">
    <location>
        <begin position="322"/>
        <end position="344"/>
    </location>
</feature>
<dbReference type="Proteomes" id="UP000606889">
    <property type="component" value="Unassembled WGS sequence"/>
</dbReference>
<comment type="caution">
    <text evidence="2">The sequence shown here is derived from an EMBL/GenBank/DDBJ whole genome shotgun (WGS) entry which is preliminary data.</text>
</comment>
<keyword evidence="1" id="KW-0812">Transmembrane</keyword>